<keyword evidence="3 6" id="KW-0812">Transmembrane</keyword>
<evidence type="ECO:0000256" key="5">
    <source>
        <dbReference type="ARBA" id="ARBA00023136"/>
    </source>
</evidence>
<dbReference type="Proteomes" id="UP000199477">
    <property type="component" value="Unassembled WGS sequence"/>
</dbReference>
<feature type="transmembrane region" description="Helical" evidence="6">
    <location>
        <begin position="104"/>
        <end position="128"/>
    </location>
</feature>
<dbReference type="GO" id="GO:0005886">
    <property type="term" value="C:plasma membrane"/>
    <property type="evidence" value="ECO:0007669"/>
    <property type="project" value="TreeGrafter"/>
</dbReference>
<dbReference type="GO" id="GO:0000271">
    <property type="term" value="P:polysaccharide biosynthetic process"/>
    <property type="evidence" value="ECO:0007669"/>
    <property type="project" value="InterPro"/>
</dbReference>
<evidence type="ECO:0000256" key="4">
    <source>
        <dbReference type="ARBA" id="ARBA00022989"/>
    </source>
</evidence>
<evidence type="ECO:0000256" key="6">
    <source>
        <dbReference type="SAM" id="Phobius"/>
    </source>
</evidence>
<protein>
    <submittedName>
        <fullName evidence="8">Putative flippase GtrA (Transmembrane translocase of bactoprenol-linked glucose)</fullName>
    </submittedName>
</protein>
<evidence type="ECO:0000256" key="2">
    <source>
        <dbReference type="ARBA" id="ARBA00009399"/>
    </source>
</evidence>
<dbReference type="InterPro" id="IPR007267">
    <property type="entry name" value="GtrA_DPMS_TM"/>
</dbReference>
<keyword evidence="5 6" id="KW-0472">Membrane</keyword>
<evidence type="ECO:0000313" key="9">
    <source>
        <dbReference type="Proteomes" id="UP000199477"/>
    </source>
</evidence>
<sequence>MRLRREAGLFFVGGVIGFIADAGGVQALVTLAGWNAYIARVPSFLLAATATWWWNRRYTFAHRASGQPLHLEWLRWMGLMTAGALINYAVYAVMLMSFPALHRWPAAAVLAGSLVAALVNFSTARGVLFKGSKSSA</sequence>
<evidence type="ECO:0000256" key="3">
    <source>
        <dbReference type="ARBA" id="ARBA00022692"/>
    </source>
</evidence>
<accession>A0A1I1XW48</accession>
<name>A0A1I1XW48_9GAMM</name>
<comment type="similarity">
    <text evidence="2">Belongs to the GtrA family.</text>
</comment>
<dbReference type="PANTHER" id="PTHR38459">
    <property type="entry name" value="PROPHAGE BACTOPRENOL-LINKED GLUCOSE TRANSLOCASE HOMOLOG"/>
    <property type="match status" value="1"/>
</dbReference>
<dbReference type="PANTHER" id="PTHR38459:SF1">
    <property type="entry name" value="PROPHAGE BACTOPRENOL-LINKED GLUCOSE TRANSLOCASE HOMOLOG"/>
    <property type="match status" value="1"/>
</dbReference>
<dbReference type="AlphaFoldDB" id="A0A1I1XW48"/>
<evidence type="ECO:0000256" key="1">
    <source>
        <dbReference type="ARBA" id="ARBA00004141"/>
    </source>
</evidence>
<dbReference type="STRING" id="500610.SAMN02799615_00404"/>
<organism evidence="8 9">
    <name type="scientific">Dyella marensis</name>
    <dbReference type="NCBI Taxonomy" id="500610"/>
    <lineage>
        <taxon>Bacteria</taxon>
        <taxon>Pseudomonadati</taxon>
        <taxon>Pseudomonadota</taxon>
        <taxon>Gammaproteobacteria</taxon>
        <taxon>Lysobacterales</taxon>
        <taxon>Rhodanobacteraceae</taxon>
        <taxon>Dyella</taxon>
    </lineage>
</organism>
<keyword evidence="4 6" id="KW-1133">Transmembrane helix</keyword>
<dbReference type="RefSeq" id="WP_026634415.1">
    <property type="nucleotide sequence ID" value="NZ_FONH01000001.1"/>
</dbReference>
<keyword evidence="9" id="KW-1185">Reference proteome</keyword>
<evidence type="ECO:0000259" key="7">
    <source>
        <dbReference type="Pfam" id="PF04138"/>
    </source>
</evidence>
<comment type="subcellular location">
    <subcellularLocation>
        <location evidence="1">Membrane</location>
        <topology evidence="1">Multi-pass membrane protein</topology>
    </subcellularLocation>
</comment>
<feature type="transmembrane region" description="Helical" evidence="6">
    <location>
        <begin position="76"/>
        <end position="98"/>
    </location>
</feature>
<gene>
    <name evidence="8" type="ORF">SAMN02799615_00404</name>
</gene>
<feature type="domain" description="GtrA/DPMS transmembrane" evidence="7">
    <location>
        <begin position="10"/>
        <end position="128"/>
    </location>
</feature>
<dbReference type="InterPro" id="IPR051401">
    <property type="entry name" value="GtrA_CellWall_Glycosyl"/>
</dbReference>
<feature type="transmembrane region" description="Helical" evidence="6">
    <location>
        <begin position="37"/>
        <end position="55"/>
    </location>
</feature>
<dbReference type="EMBL" id="FONH01000001">
    <property type="protein sequence ID" value="SFE11534.1"/>
    <property type="molecule type" value="Genomic_DNA"/>
</dbReference>
<dbReference type="Pfam" id="PF04138">
    <property type="entry name" value="GtrA_DPMS_TM"/>
    <property type="match status" value="1"/>
</dbReference>
<evidence type="ECO:0000313" key="8">
    <source>
        <dbReference type="EMBL" id="SFE11534.1"/>
    </source>
</evidence>
<reference evidence="9" key="1">
    <citation type="submission" date="2016-10" db="EMBL/GenBank/DDBJ databases">
        <authorList>
            <person name="Varghese N."/>
            <person name="Submissions S."/>
        </authorList>
    </citation>
    <scope>NUCLEOTIDE SEQUENCE [LARGE SCALE GENOMIC DNA]</scope>
    <source>
        <strain evidence="9">UNC178MFTsu3.1</strain>
    </source>
</reference>
<proteinExistence type="inferred from homology"/>